<dbReference type="EMBL" id="CP110424">
    <property type="protein sequence ID" value="WAQ84324.1"/>
    <property type="molecule type" value="Genomic_DNA"/>
</dbReference>
<evidence type="ECO:0000313" key="3">
    <source>
        <dbReference type="Proteomes" id="UP001164743"/>
    </source>
</evidence>
<proteinExistence type="predicted"/>
<gene>
    <name evidence="2" type="ORF">PtA15_4A777</name>
</gene>
<dbReference type="GeneID" id="77809590"/>
<reference evidence="2" key="1">
    <citation type="submission" date="2022-10" db="EMBL/GenBank/DDBJ databases">
        <title>Puccinia triticina Genome sequencing and assembly.</title>
        <authorList>
            <person name="Li C."/>
        </authorList>
    </citation>
    <scope>NUCLEOTIDE SEQUENCE</scope>
    <source>
        <strain evidence="2">Pt15</strain>
    </source>
</reference>
<name>A0ABY7CI21_9BASI</name>
<feature type="region of interest" description="Disordered" evidence="1">
    <location>
        <begin position="1"/>
        <end position="22"/>
    </location>
</feature>
<dbReference type="Proteomes" id="UP001164743">
    <property type="component" value="Chromosome 4A"/>
</dbReference>
<sequence length="71" mass="7783">MVNRSHSQPPTILQTQNDGTDDDALGGHRILFFLNLKLECVELHDTGGSIYNGAKQPVFDAMINGDDPDDL</sequence>
<dbReference type="RefSeq" id="XP_053019879.1">
    <property type="nucleotide sequence ID" value="XM_053168695.1"/>
</dbReference>
<organism evidence="2 3">
    <name type="scientific">Puccinia triticina</name>
    <dbReference type="NCBI Taxonomy" id="208348"/>
    <lineage>
        <taxon>Eukaryota</taxon>
        <taxon>Fungi</taxon>
        <taxon>Dikarya</taxon>
        <taxon>Basidiomycota</taxon>
        <taxon>Pucciniomycotina</taxon>
        <taxon>Pucciniomycetes</taxon>
        <taxon>Pucciniales</taxon>
        <taxon>Pucciniaceae</taxon>
        <taxon>Puccinia</taxon>
    </lineage>
</organism>
<keyword evidence="3" id="KW-1185">Reference proteome</keyword>
<evidence type="ECO:0000313" key="2">
    <source>
        <dbReference type="EMBL" id="WAQ84324.1"/>
    </source>
</evidence>
<evidence type="ECO:0000256" key="1">
    <source>
        <dbReference type="SAM" id="MobiDB-lite"/>
    </source>
</evidence>
<protein>
    <submittedName>
        <fullName evidence="2">Uncharacterized protein</fullName>
    </submittedName>
</protein>
<accession>A0ABY7CI21</accession>
<feature type="compositionally biased region" description="Polar residues" evidence="1">
    <location>
        <begin position="1"/>
        <end position="18"/>
    </location>
</feature>